<dbReference type="AlphaFoldDB" id="A0A8H8P4L9"/>
<sequence length="224" mass="25729">MAQQDVYTVIEFDSPNFFSTCFQSGFQEAHTGRLSINRDPAVFEYIVSYLSGYEILRPVSRGPLQLVAALDKTLLYNIRTDAAFFQLDGLVHRVDSILIPYVDTMKLNERYLAFLGIYLPTNIRTTLEVPGKAFTGVTEWKTTPITAKVRARAPFNQLEIPYSGSNFDDFHTLAMVHQVLREKLGEQYLKHWRLVGYQSEYEEDAFRYLNIILVERIGLPSVSK</sequence>
<dbReference type="GeneID" id="67032429"/>
<protein>
    <recommendedName>
        <fullName evidence="3">BTB domain-containing protein</fullName>
    </recommendedName>
</protein>
<accession>A0A8H8P4L9</accession>
<dbReference type="KEGG" id="rsx:RhiXN_10150"/>
<dbReference type="SUPFAM" id="SSF54695">
    <property type="entry name" value="POZ domain"/>
    <property type="match status" value="1"/>
</dbReference>
<reference evidence="1" key="1">
    <citation type="submission" date="2020-05" db="EMBL/GenBank/DDBJ databases">
        <title>Evolutionary and genomic comparisons of hybrid uninucleate and nonhybrid Rhizoctonia fungi.</title>
        <authorList>
            <person name="Li C."/>
            <person name="Chen X."/>
        </authorList>
    </citation>
    <scope>NUCLEOTIDE SEQUENCE</scope>
    <source>
        <strain evidence="1">AG-1 IA</strain>
    </source>
</reference>
<dbReference type="Gene3D" id="3.30.710.10">
    <property type="entry name" value="Potassium Channel Kv1.1, Chain A"/>
    <property type="match status" value="1"/>
</dbReference>
<gene>
    <name evidence="1" type="ORF">RhiXN_10150</name>
</gene>
<evidence type="ECO:0000313" key="1">
    <source>
        <dbReference type="EMBL" id="QRW23826.1"/>
    </source>
</evidence>
<organism evidence="1 2">
    <name type="scientific">Rhizoctonia solani</name>
    <dbReference type="NCBI Taxonomy" id="456999"/>
    <lineage>
        <taxon>Eukaryota</taxon>
        <taxon>Fungi</taxon>
        <taxon>Dikarya</taxon>
        <taxon>Basidiomycota</taxon>
        <taxon>Agaricomycotina</taxon>
        <taxon>Agaricomycetes</taxon>
        <taxon>Cantharellales</taxon>
        <taxon>Ceratobasidiaceae</taxon>
        <taxon>Rhizoctonia</taxon>
    </lineage>
</organism>
<dbReference type="Proteomes" id="UP000650533">
    <property type="component" value="Chromosome 11"/>
</dbReference>
<proteinExistence type="predicted"/>
<evidence type="ECO:0000313" key="2">
    <source>
        <dbReference type="Proteomes" id="UP000650533"/>
    </source>
</evidence>
<name>A0A8H8P4L9_9AGAM</name>
<dbReference type="InterPro" id="IPR011333">
    <property type="entry name" value="SKP1/BTB/POZ_sf"/>
</dbReference>
<evidence type="ECO:0008006" key="3">
    <source>
        <dbReference type="Google" id="ProtNLM"/>
    </source>
</evidence>
<dbReference type="RefSeq" id="XP_043184063.1">
    <property type="nucleotide sequence ID" value="XM_043329966.1"/>
</dbReference>
<dbReference type="EMBL" id="CP059668">
    <property type="protein sequence ID" value="QRW23826.1"/>
    <property type="molecule type" value="Genomic_DNA"/>
</dbReference>